<dbReference type="Proteomes" id="UP000236291">
    <property type="component" value="Unassembled WGS sequence"/>
</dbReference>
<dbReference type="InterPro" id="IPR041569">
    <property type="entry name" value="AAA_lid_3"/>
</dbReference>
<reference evidence="4 5" key="2">
    <citation type="journal article" date="2017" name="Front. Plant Sci.">
        <title>Gene Classification and Mining of Molecular Markers Useful in Red Clover (Trifolium pratense) Breeding.</title>
        <authorList>
            <person name="Istvanek J."/>
            <person name="Dluhosova J."/>
            <person name="Dluhos P."/>
            <person name="Patkova L."/>
            <person name="Nedelnik J."/>
            <person name="Repkova J."/>
        </authorList>
    </citation>
    <scope>NUCLEOTIDE SEQUENCE [LARGE SCALE GENOMIC DNA]</scope>
    <source>
        <strain evidence="5">cv. Tatra</strain>
        <tissue evidence="4">Young leaves</tissue>
    </source>
</reference>
<dbReference type="PANTHER" id="PTHR45644:SF85">
    <property type="entry name" value="P-LOOP CONTAINING NUCLEOSIDE TRIPHOSPHATE HYDROLASES SUPERFAMILY PROTEIN"/>
    <property type="match status" value="1"/>
</dbReference>
<dbReference type="Pfam" id="PF17862">
    <property type="entry name" value="AAA_lid_3"/>
    <property type="match status" value="1"/>
</dbReference>
<keyword evidence="1" id="KW-0547">Nucleotide-binding</keyword>
<reference evidence="4 5" key="1">
    <citation type="journal article" date="2014" name="Am. J. Bot.">
        <title>Genome assembly and annotation for red clover (Trifolium pratense; Fabaceae).</title>
        <authorList>
            <person name="Istvanek J."/>
            <person name="Jaros M."/>
            <person name="Krenek A."/>
            <person name="Repkova J."/>
        </authorList>
    </citation>
    <scope>NUCLEOTIDE SEQUENCE [LARGE SCALE GENOMIC DNA]</scope>
    <source>
        <strain evidence="5">cv. Tatra</strain>
        <tissue evidence="4">Young leaves</tissue>
    </source>
</reference>
<evidence type="ECO:0000256" key="2">
    <source>
        <dbReference type="ARBA" id="ARBA00022840"/>
    </source>
</evidence>
<gene>
    <name evidence="4" type="primary">spastin</name>
    <name evidence="4" type="ORF">L195_g000795</name>
</gene>
<evidence type="ECO:0000313" key="4">
    <source>
        <dbReference type="EMBL" id="PNY04375.1"/>
    </source>
</evidence>
<dbReference type="AlphaFoldDB" id="A0A2K3NMW0"/>
<feature type="domain" description="AAA ATPase AAA+ lid" evidence="3">
    <location>
        <begin position="27"/>
        <end position="62"/>
    </location>
</feature>
<dbReference type="STRING" id="57577.A0A2K3NMW0"/>
<dbReference type="SUPFAM" id="SSF52540">
    <property type="entry name" value="P-loop containing nucleoside triphosphate hydrolases"/>
    <property type="match status" value="1"/>
</dbReference>
<name>A0A2K3NMW0_TRIPR</name>
<evidence type="ECO:0000259" key="3">
    <source>
        <dbReference type="Pfam" id="PF17862"/>
    </source>
</evidence>
<dbReference type="InterPro" id="IPR027417">
    <property type="entry name" value="P-loop_NTPase"/>
</dbReference>
<comment type="caution">
    <text evidence="4">The sequence shown here is derived from an EMBL/GenBank/DDBJ whole genome shotgun (WGS) entry which is preliminary data.</text>
</comment>
<organism evidence="4 5">
    <name type="scientific">Trifolium pratense</name>
    <name type="common">Red clover</name>
    <dbReference type="NCBI Taxonomy" id="57577"/>
    <lineage>
        <taxon>Eukaryota</taxon>
        <taxon>Viridiplantae</taxon>
        <taxon>Streptophyta</taxon>
        <taxon>Embryophyta</taxon>
        <taxon>Tracheophyta</taxon>
        <taxon>Spermatophyta</taxon>
        <taxon>Magnoliopsida</taxon>
        <taxon>eudicotyledons</taxon>
        <taxon>Gunneridae</taxon>
        <taxon>Pentapetalae</taxon>
        <taxon>rosids</taxon>
        <taxon>fabids</taxon>
        <taxon>Fabales</taxon>
        <taxon>Fabaceae</taxon>
        <taxon>Papilionoideae</taxon>
        <taxon>50 kb inversion clade</taxon>
        <taxon>NPAAA clade</taxon>
        <taxon>Hologalegina</taxon>
        <taxon>IRL clade</taxon>
        <taxon>Trifolieae</taxon>
        <taxon>Trifolium</taxon>
    </lineage>
</organism>
<dbReference type="InterPro" id="IPR051701">
    <property type="entry name" value="Mito_OM_Translocase_MSP1"/>
</dbReference>
<dbReference type="EMBL" id="ASHM01000296">
    <property type="protein sequence ID" value="PNY04375.1"/>
    <property type="molecule type" value="Genomic_DNA"/>
</dbReference>
<sequence length="125" mass="14200">MVGLPYVDNRENILRTLLAKEKVDDGLDFKELATMTEGYSGSDLKNICATAAYRPVRELIQQEILINFFAGTVEEFHIAFYSLVLVQFSRNSRKATPTGRRHRSPQREWIYCSRINPAVVCCGGL</sequence>
<proteinExistence type="predicted"/>
<dbReference type="GO" id="GO:0005524">
    <property type="term" value="F:ATP binding"/>
    <property type="evidence" value="ECO:0007669"/>
    <property type="project" value="UniProtKB-KW"/>
</dbReference>
<keyword evidence="2" id="KW-0067">ATP-binding</keyword>
<evidence type="ECO:0000313" key="5">
    <source>
        <dbReference type="Proteomes" id="UP000236291"/>
    </source>
</evidence>
<evidence type="ECO:0000256" key="1">
    <source>
        <dbReference type="ARBA" id="ARBA00022741"/>
    </source>
</evidence>
<dbReference type="Gene3D" id="1.10.8.60">
    <property type="match status" value="1"/>
</dbReference>
<protein>
    <submittedName>
        <fullName evidence="4">Spastin</fullName>
    </submittedName>
</protein>
<accession>A0A2K3NMW0</accession>
<dbReference type="PANTHER" id="PTHR45644">
    <property type="entry name" value="AAA ATPASE, PUTATIVE (AFU_ORTHOLOGUE AFUA_2G12920)-RELATED-RELATED"/>
    <property type="match status" value="1"/>
</dbReference>
<dbReference type="GO" id="GO:0005741">
    <property type="term" value="C:mitochondrial outer membrane"/>
    <property type="evidence" value="ECO:0007669"/>
    <property type="project" value="TreeGrafter"/>
</dbReference>